<dbReference type="KEGG" id="euz:DVS28_a3195"/>
<organism evidence="2 3">
    <name type="scientific">Euzebya pacifica</name>
    <dbReference type="NCBI Taxonomy" id="1608957"/>
    <lineage>
        <taxon>Bacteria</taxon>
        <taxon>Bacillati</taxon>
        <taxon>Actinomycetota</taxon>
        <taxon>Nitriliruptoria</taxon>
        <taxon>Euzebyales</taxon>
    </lineage>
</organism>
<protein>
    <submittedName>
        <fullName evidence="2">Transcriptional regulator</fullName>
    </submittedName>
</protein>
<name>A0A346Y074_9ACTN</name>
<evidence type="ECO:0000313" key="3">
    <source>
        <dbReference type="Proteomes" id="UP000264006"/>
    </source>
</evidence>
<dbReference type="AlphaFoldDB" id="A0A346Y074"/>
<evidence type="ECO:0000259" key="1">
    <source>
        <dbReference type="Pfam" id="PF09860"/>
    </source>
</evidence>
<feature type="domain" description="DUF2087" evidence="1">
    <location>
        <begin position="108"/>
        <end position="174"/>
    </location>
</feature>
<keyword evidence="3" id="KW-1185">Reference proteome</keyword>
<proteinExistence type="predicted"/>
<evidence type="ECO:0000313" key="2">
    <source>
        <dbReference type="EMBL" id="AXV07871.1"/>
    </source>
</evidence>
<reference evidence="2 3" key="1">
    <citation type="submission" date="2018-09" db="EMBL/GenBank/DDBJ databases">
        <title>Complete genome sequence of Euzebya sp. DY32-46 isolated from seawater of Pacific Ocean.</title>
        <authorList>
            <person name="Xu L."/>
            <person name="Wu Y.-H."/>
            <person name="Xu X.-W."/>
        </authorList>
    </citation>
    <scope>NUCLEOTIDE SEQUENCE [LARGE SCALE GENOMIC DNA]</scope>
    <source>
        <strain evidence="2 3">DY32-46</strain>
    </source>
</reference>
<gene>
    <name evidence="2" type="ORF">DVS28_a3195</name>
</gene>
<dbReference type="EMBL" id="CP031165">
    <property type="protein sequence ID" value="AXV07871.1"/>
    <property type="molecule type" value="Genomic_DNA"/>
</dbReference>
<sequence>MTPEEFAKFALDRRRLAVLGLLAVEPVDTDGLVAATGQDRREVLEALGVLAVEGLVIKGDAEAWVLQESGLLAVADLLPKAPPPAPRVFFGMTADEGEVLARYTSGNRLTEIPSKRSHRLVVLERLALEFDPGTRYEERQVNGILSLWHPDYAALRRALVDEGFMDRGGGEYWRAGGRVTELG</sequence>
<dbReference type="Pfam" id="PF09860">
    <property type="entry name" value="DUF2087"/>
    <property type="match status" value="1"/>
</dbReference>
<dbReference type="InterPro" id="IPR018656">
    <property type="entry name" value="DUF2087"/>
</dbReference>
<dbReference type="RefSeq" id="WP_216826073.1">
    <property type="nucleotide sequence ID" value="NZ_CP031165.1"/>
</dbReference>
<accession>A0A346Y074</accession>
<dbReference type="Proteomes" id="UP000264006">
    <property type="component" value="Chromosome"/>
</dbReference>